<dbReference type="HOGENOM" id="CLU_2959328_0_0_6"/>
<dbReference type="KEGG" id="tol:TOL_0613"/>
<reference evidence="1 2" key="1">
    <citation type="journal article" date="2013" name="Genome Announc.">
        <title>Genome Sequence of Thalassolituus oleivorans MIL-1 (DSM 14913T).</title>
        <authorList>
            <person name="Golyshin P.N."/>
            <person name="Werner J."/>
            <person name="Chernikova T.N."/>
            <person name="Tran H."/>
            <person name="Ferrer M."/>
            <person name="Yakimov M.M."/>
            <person name="Teeling H."/>
            <person name="Golyshina O.V."/>
        </authorList>
    </citation>
    <scope>NUCLEOTIDE SEQUENCE [LARGE SCALE GENOMIC DNA]</scope>
    <source>
        <strain evidence="1 2">MIL-1</strain>
    </source>
</reference>
<gene>
    <name evidence="1" type="ORF">TOL_0613</name>
</gene>
<accession>M5DNQ6</accession>
<evidence type="ECO:0000313" key="2">
    <source>
        <dbReference type="Proteomes" id="UP000011866"/>
    </source>
</evidence>
<evidence type="ECO:0000313" key="1">
    <source>
        <dbReference type="EMBL" id="CCU71051.1"/>
    </source>
</evidence>
<dbReference type="AlphaFoldDB" id="M5DNQ6"/>
<dbReference type="EMBL" id="HF680312">
    <property type="protein sequence ID" value="CCU71051.1"/>
    <property type="molecule type" value="Genomic_DNA"/>
</dbReference>
<name>M5DNQ6_9GAMM</name>
<dbReference type="Proteomes" id="UP000011866">
    <property type="component" value="Chromosome"/>
</dbReference>
<sequence length="59" mass="6827">MFLQKYEVLEQFFRTVEQEVQTPWCVSILVLSQVAWSHSGVHILPKWGQSSGFQGQNCN</sequence>
<proteinExistence type="predicted"/>
<protein>
    <submittedName>
        <fullName evidence="1">Uncharacterized protein</fullName>
    </submittedName>
</protein>
<keyword evidence="2" id="KW-1185">Reference proteome</keyword>
<organism evidence="1 2">
    <name type="scientific">Thalassolituus oleivorans MIL-1</name>
    <dbReference type="NCBI Taxonomy" id="1298593"/>
    <lineage>
        <taxon>Bacteria</taxon>
        <taxon>Pseudomonadati</taxon>
        <taxon>Pseudomonadota</taxon>
        <taxon>Gammaproteobacteria</taxon>
        <taxon>Oceanospirillales</taxon>
        <taxon>Oceanospirillaceae</taxon>
        <taxon>Thalassolituus</taxon>
    </lineage>
</organism>